<organism evidence="1">
    <name type="scientific">Anguilla anguilla</name>
    <name type="common">European freshwater eel</name>
    <name type="synonym">Muraena anguilla</name>
    <dbReference type="NCBI Taxonomy" id="7936"/>
    <lineage>
        <taxon>Eukaryota</taxon>
        <taxon>Metazoa</taxon>
        <taxon>Chordata</taxon>
        <taxon>Craniata</taxon>
        <taxon>Vertebrata</taxon>
        <taxon>Euteleostomi</taxon>
        <taxon>Actinopterygii</taxon>
        <taxon>Neopterygii</taxon>
        <taxon>Teleostei</taxon>
        <taxon>Anguilliformes</taxon>
        <taxon>Anguillidae</taxon>
        <taxon>Anguilla</taxon>
    </lineage>
</organism>
<accession>A0A0E9VPB3</accession>
<name>A0A0E9VPB3_ANGAN</name>
<reference evidence="1" key="1">
    <citation type="submission" date="2014-11" db="EMBL/GenBank/DDBJ databases">
        <authorList>
            <person name="Amaro Gonzalez C."/>
        </authorList>
    </citation>
    <scope>NUCLEOTIDE SEQUENCE</scope>
</reference>
<reference evidence="1" key="2">
    <citation type="journal article" date="2015" name="Fish Shellfish Immunol.">
        <title>Early steps in the European eel (Anguilla anguilla)-Vibrio vulnificus interaction in the gills: Role of the RtxA13 toxin.</title>
        <authorList>
            <person name="Callol A."/>
            <person name="Pajuelo D."/>
            <person name="Ebbesson L."/>
            <person name="Teles M."/>
            <person name="MacKenzie S."/>
            <person name="Amaro C."/>
        </authorList>
    </citation>
    <scope>NUCLEOTIDE SEQUENCE</scope>
</reference>
<protein>
    <submittedName>
        <fullName evidence="1">Uncharacterized protein</fullName>
    </submittedName>
</protein>
<sequence length="23" mass="2680">MHCGESSNSNNLTENVRIFWVKN</sequence>
<dbReference type="AlphaFoldDB" id="A0A0E9VPB3"/>
<evidence type="ECO:0000313" key="1">
    <source>
        <dbReference type="EMBL" id="JAH79969.1"/>
    </source>
</evidence>
<dbReference type="EMBL" id="GBXM01028608">
    <property type="protein sequence ID" value="JAH79969.1"/>
    <property type="molecule type" value="Transcribed_RNA"/>
</dbReference>
<proteinExistence type="predicted"/>